<accession>A0ACC3TEM9</accession>
<organism evidence="1 2">
    <name type="scientific">Lipomyces orientalis</name>
    <dbReference type="NCBI Taxonomy" id="1233043"/>
    <lineage>
        <taxon>Eukaryota</taxon>
        <taxon>Fungi</taxon>
        <taxon>Dikarya</taxon>
        <taxon>Ascomycota</taxon>
        <taxon>Saccharomycotina</taxon>
        <taxon>Lipomycetes</taxon>
        <taxon>Lipomycetales</taxon>
        <taxon>Lipomycetaceae</taxon>
        <taxon>Lipomyces</taxon>
    </lineage>
</organism>
<keyword evidence="2" id="KW-1185">Reference proteome</keyword>
<comment type="caution">
    <text evidence="1">The sequence shown here is derived from an EMBL/GenBank/DDBJ whole genome shotgun (WGS) entry which is preliminary data.</text>
</comment>
<reference evidence="2" key="1">
    <citation type="journal article" date="2024" name="Front. Bioeng. Biotechnol.">
        <title>Genome-scale model development and genomic sequencing of the oleaginous clade Lipomyces.</title>
        <authorList>
            <person name="Czajka J.J."/>
            <person name="Han Y."/>
            <person name="Kim J."/>
            <person name="Mondo S.J."/>
            <person name="Hofstad B.A."/>
            <person name="Robles A."/>
            <person name="Haridas S."/>
            <person name="Riley R."/>
            <person name="LaButti K."/>
            <person name="Pangilinan J."/>
            <person name="Andreopoulos W."/>
            <person name="Lipzen A."/>
            <person name="Yan J."/>
            <person name="Wang M."/>
            <person name="Ng V."/>
            <person name="Grigoriev I.V."/>
            <person name="Spatafora J.W."/>
            <person name="Magnuson J.K."/>
            <person name="Baker S.E."/>
            <person name="Pomraning K.R."/>
        </authorList>
    </citation>
    <scope>NUCLEOTIDE SEQUENCE [LARGE SCALE GENOMIC DNA]</scope>
    <source>
        <strain evidence="2">CBS 10300</strain>
    </source>
</reference>
<dbReference type="Proteomes" id="UP001489719">
    <property type="component" value="Unassembled WGS sequence"/>
</dbReference>
<protein>
    <submittedName>
        <fullName evidence="1">Galactose-binding domain-like protein</fullName>
    </submittedName>
</protein>
<dbReference type="EMBL" id="MU970199">
    <property type="protein sequence ID" value="KAK9319317.1"/>
    <property type="molecule type" value="Genomic_DNA"/>
</dbReference>
<gene>
    <name evidence="1" type="ORF">V1517DRAFT_310831</name>
</gene>
<sequence>MDRVGNLSPTDPPALRPFTKINLVEGWSFKQVDDYESGTGWLPVNKVPSMVHQDLIDNQKLCDSFIGLNEIKAEWLSVPSGDLRCNSRIILAFDGLDTLAHVRLDGETVLKSNNMFRSYRADVTDIVKKKSEDHKFYLDVELDCAFLKAREIELAHPEHRWITFNGEPARMALRKAQYHWGWDWGPRLMPSGIWKPVRLEIYSARIVDVRVDVDISPDYETAFVRASAEIESETIDFEVKFFVRRDGKTIAFSAGNVENGTYFATTLDIVQPALWMPAGYG</sequence>
<proteinExistence type="predicted"/>
<name>A0ACC3TEM9_9ASCO</name>
<evidence type="ECO:0000313" key="2">
    <source>
        <dbReference type="Proteomes" id="UP001489719"/>
    </source>
</evidence>
<evidence type="ECO:0000313" key="1">
    <source>
        <dbReference type="EMBL" id="KAK9319317.1"/>
    </source>
</evidence>